<dbReference type="PANTHER" id="PTHR12560">
    <property type="entry name" value="LONGEVITY ASSURANCE FACTOR 1 LAG1"/>
    <property type="match status" value="1"/>
</dbReference>
<dbReference type="GO" id="GO:0016020">
    <property type="term" value="C:membrane"/>
    <property type="evidence" value="ECO:0007669"/>
    <property type="project" value="UniProtKB-SubCell"/>
</dbReference>
<dbReference type="AlphaFoldDB" id="A0A316WH81"/>
<dbReference type="InParanoid" id="A0A316WH81"/>
<feature type="region of interest" description="Disordered" evidence="7">
    <location>
        <begin position="444"/>
        <end position="514"/>
    </location>
</feature>
<dbReference type="FunCoup" id="A0A316WH81">
    <property type="interactions" value="205"/>
</dbReference>
<sequence>MHMLSGTSSLSIAHLTTHLPHSIQVLIPQWARHLPSLAPFASDLPNASHESKLRAAGSGFSSAWEAATGAAGPFRSDAAGFGHPLSALHAFTRACLGLSYAIPPSPDPLTSPVSAAAHAAGLSSPALQHLSANSEPWAWLIGKPGMLYGKGPKDLLFVATGILIFTTLRAATIRYALVPLAELVVNPPLPAGERQVPKDPRAAKKWRESAARQRRSTVMRFAEQAWSIIFYVSTLSFGLYLAYHEPFWMRTAGLWEDWPIRHLDRLTKFYYLTEWAFWIQQILVLHVEARRNDHVQMLCHHIITILLITGSYCSHFTRIGNAILVLMDPSDILLSFAKCLRYMGLMTACDIGFGAFMLSWVITRQILYPIVVYSCFNSPQRLAEPIRPDWSFGEKGPFGWKDPVRFGLVTLLCLLQVLLCIWFTMIVRVAYRVLAGYGAADSRSDVEEEEEEEEAVGKSIEASREPTSKVHAVKGSVDGGDGWGSVASVSKPSLSASNSPNATSSASRRRTKAR</sequence>
<dbReference type="OrthoDB" id="537032at2759"/>
<dbReference type="Pfam" id="PF03798">
    <property type="entry name" value="TRAM_LAG1_CLN8"/>
    <property type="match status" value="1"/>
</dbReference>
<evidence type="ECO:0000256" key="1">
    <source>
        <dbReference type="ARBA" id="ARBA00004141"/>
    </source>
</evidence>
<keyword evidence="11" id="KW-1185">Reference proteome</keyword>
<accession>A0A316WH81</accession>
<evidence type="ECO:0000256" key="5">
    <source>
        <dbReference type="ARBA" id="ARBA00023136"/>
    </source>
</evidence>
<keyword evidence="3 6" id="KW-0812">Transmembrane</keyword>
<evidence type="ECO:0000256" key="4">
    <source>
        <dbReference type="ARBA" id="ARBA00022989"/>
    </source>
</evidence>
<evidence type="ECO:0000259" key="9">
    <source>
        <dbReference type="PROSITE" id="PS50922"/>
    </source>
</evidence>
<dbReference type="GeneID" id="37039523"/>
<feature type="compositionally biased region" description="Low complexity" evidence="7">
    <location>
        <begin position="484"/>
        <end position="506"/>
    </location>
</feature>
<dbReference type="PANTHER" id="PTHR12560:SF0">
    <property type="entry name" value="LD18904P"/>
    <property type="match status" value="1"/>
</dbReference>
<feature type="transmembrane region" description="Helical" evidence="8">
    <location>
        <begin position="301"/>
        <end position="327"/>
    </location>
</feature>
<dbReference type="SMART" id="SM00724">
    <property type="entry name" value="TLC"/>
    <property type="match status" value="1"/>
</dbReference>
<dbReference type="PROSITE" id="PS50922">
    <property type="entry name" value="TLC"/>
    <property type="match status" value="1"/>
</dbReference>
<dbReference type="STRING" id="1522189.A0A316WH81"/>
<evidence type="ECO:0000256" key="7">
    <source>
        <dbReference type="SAM" id="MobiDB-lite"/>
    </source>
</evidence>
<evidence type="ECO:0000256" key="8">
    <source>
        <dbReference type="SAM" id="Phobius"/>
    </source>
</evidence>
<name>A0A316WH81_9BASI</name>
<dbReference type="EMBL" id="KZ819351">
    <property type="protein sequence ID" value="PWN46425.1"/>
    <property type="molecule type" value="Genomic_DNA"/>
</dbReference>
<feature type="transmembrane region" description="Helical" evidence="8">
    <location>
        <begin position="406"/>
        <end position="427"/>
    </location>
</feature>
<gene>
    <name evidence="10" type="ORF">IE81DRAFT_8005</name>
</gene>
<feature type="domain" description="TLC" evidence="9">
    <location>
        <begin position="219"/>
        <end position="435"/>
    </location>
</feature>
<evidence type="ECO:0000313" key="10">
    <source>
        <dbReference type="EMBL" id="PWN46425.1"/>
    </source>
</evidence>
<evidence type="ECO:0000256" key="6">
    <source>
        <dbReference type="PROSITE-ProRule" id="PRU00205"/>
    </source>
</evidence>
<keyword evidence="5 6" id="KW-0472">Membrane</keyword>
<feature type="transmembrane region" description="Helical" evidence="8">
    <location>
        <begin position="225"/>
        <end position="243"/>
    </location>
</feature>
<evidence type="ECO:0000256" key="3">
    <source>
        <dbReference type="ARBA" id="ARBA00022692"/>
    </source>
</evidence>
<comment type="subcellular location">
    <subcellularLocation>
        <location evidence="1">Membrane</location>
        <topology evidence="1">Multi-pass membrane protein</topology>
    </subcellularLocation>
</comment>
<dbReference type="Proteomes" id="UP000245783">
    <property type="component" value="Unassembled WGS sequence"/>
</dbReference>
<reference evidence="10 11" key="1">
    <citation type="journal article" date="2018" name="Mol. Biol. Evol.">
        <title>Broad Genomic Sampling Reveals a Smut Pathogenic Ancestry of the Fungal Clade Ustilaginomycotina.</title>
        <authorList>
            <person name="Kijpornyongpan T."/>
            <person name="Mondo S.J."/>
            <person name="Barry K."/>
            <person name="Sandor L."/>
            <person name="Lee J."/>
            <person name="Lipzen A."/>
            <person name="Pangilinan J."/>
            <person name="LaButti K."/>
            <person name="Hainaut M."/>
            <person name="Henrissat B."/>
            <person name="Grigoriev I.V."/>
            <person name="Spatafora J.W."/>
            <person name="Aime M.C."/>
        </authorList>
    </citation>
    <scope>NUCLEOTIDE SEQUENCE [LARGE SCALE GENOMIC DNA]</scope>
    <source>
        <strain evidence="10 11">MCA 4658</strain>
    </source>
</reference>
<evidence type="ECO:0000313" key="11">
    <source>
        <dbReference type="Proteomes" id="UP000245783"/>
    </source>
</evidence>
<dbReference type="InterPro" id="IPR016439">
    <property type="entry name" value="Lag1/Lac1-like"/>
</dbReference>
<proteinExistence type="inferred from homology"/>
<dbReference type="GO" id="GO:0046513">
    <property type="term" value="P:ceramide biosynthetic process"/>
    <property type="evidence" value="ECO:0007669"/>
    <property type="project" value="InterPro"/>
</dbReference>
<evidence type="ECO:0000256" key="2">
    <source>
        <dbReference type="ARBA" id="ARBA00009808"/>
    </source>
</evidence>
<dbReference type="InterPro" id="IPR006634">
    <property type="entry name" value="TLC-dom"/>
</dbReference>
<dbReference type="GO" id="GO:0050291">
    <property type="term" value="F:sphingosine N-acyltransferase activity"/>
    <property type="evidence" value="ECO:0007669"/>
    <property type="project" value="InterPro"/>
</dbReference>
<keyword evidence="4 8" id="KW-1133">Transmembrane helix</keyword>
<feature type="transmembrane region" description="Helical" evidence="8">
    <location>
        <begin position="339"/>
        <end position="362"/>
    </location>
</feature>
<organism evidence="10 11">
    <name type="scientific">Ceraceosorus guamensis</name>
    <dbReference type="NCBI Taxonomy" id="1522189"/>
    <lineage>
        <taxon>Eukaryota</taxon>
        <taxon>Fungi</taxon>
        <taxon>Dikarya</taxon>
        <taxon>Basidiomycota</taxon>
        <taxon>Ustilaginomycotina</taxon>
        <taxon>Exobasidiomycetes</taxon>
        <taxon>Ceraceosorales</taxon>
        <taxon>Ceraceosoraceae</taxon>
        <taxon>Ceraceosorus</taxon>
    </lineage>
</organism>
<protein>
    <submittedName>
        <fullName evidence="10">LAG1-domain-containing protein</fullName>
    </submittedName>
</protein>
<dbReference type="RefSeq" id="XP_025373585.1">
    <property type="nucleotide sequence ID" value="XM_025517653.1"/>
</dbReference>
<comment type="similarity">
    <text evidence="2">Belongs to the sphingosine N-acyltransferase family.</text>
</comment>